<comment type="similarity">
    <text evidence="1 2">Belongs to the small heat shock protein (HSP20) family.</text>
</comment>
<reference evidence="4 5" key="1">
    <citation type="journal article" name="Front. Microbiol.">
        <title>Sugar Metabolism of the First Thermophilic Planctomycete Thermogutta terrifontis: Comparative Genomic and Transcriptomic Approaches.</title>
        <authorList>
            <person name="Elcheninov A.G."/>
            <person name="Menzel P."/>
            <person name="Gudbergsdottir S.R."/>
            <person name="Slesarev A.I."/>
            <person name="Kadnikov V.V."/>
            <person name="Krogh A."/>
            <person name="Bonch-Osmolovskaya E.A."/>
            <person name="Peng X."/>
            <person name="Kublanov I.V."/>
        </authorList>
    </citation>
    <scope>NUCLEOTIDE SEQUENCE [LARGE SCALE GENOMIC DNA]</scope>
    <source>
        <strain evidence="4 5">R1</strain>
    </source>
</reference>
<protein>
    <submittedName>
        <fullName evidence="4">Heat shock protein Hsp20</fullName>
    </submittedName>
</protein>
<feature type="domain" description="SHSP" evidence="3">
    <location>
        <begin position="19"/>
        <end position="130"/>
    </location>
</feature>
<dbReference type="PROSITE" id="PS01031">
    <property type="entry name" value="SHSP"/>
    <property type="match status" value="1"/>
</dbReference>
<dbReference type="PANTHER" id="PTHR11527">
    <property type="entry name" value="HEAT-SHOCK PROTEIN 20 FAMILY MEMBER"/>
    <property type="match status" value="1"/>
</dbReference>
<proteinExistence type="inferred from homology"/>
<gene>
    <name evidence="4" type="ORF">THTE_1225</name>
</gene>
<evidence type="ECO:0000259" key="3">
    <source>
        <dbReference type="PROSITE" id="PS01031"/>
    </source>
</evidence>
<keyword evidence="4" id="KW-0346">Stress response</keyword>
<accession>A0A286RD21</accession>
<dbReference type="RefSeq" id="WP_095414316.1">
    <property type="nucleotide sequence ID" value="NZ_CP018477.1"/>
</dbReference>
<evidence type="ECO:0000313" key="4">
    <source>
        <dbReference type="EMBL" id="ASV73827.1"/>
    </source>
</evidence>
<dbReference type="InterPro" id="IPR031107">
    <property type="entry name" value="Small_HSP"/>
</dbReference>
<name>A0A286RD21_9BACT</name>
<evidence type="ECO:0000256" key="1">
    <source>
        <dbReference type="PROSITE-ProRule" id="PRU00285"/>
    </source>
</evidence>
<organism evidence="4 5">
    <name type="scientific">Thermogutta terrifontis</name>
    <dbReference type="NCBI Taxonomy" id="1331910"/>
    <lineage>
        <taxon>Bacteria</taxon>
        <taxon>Pseudomonadati</taxon>
        <taxon>Planctomycetota</taxon>
        <taxon>Planctomycetia</taxon>
        <taxon>Pirellulales</taxon>
        <taxon>Thermoguttaceae</taxon>
        <taxon>Thermogutta</taxon>
    </lineage>
</organism>
<dbReference type="InterPro" id="IPR002068">
    <property type="entry name" value="A-crystallin/Hsp20_dom"/>
</dbReference>
<dbReference type="CDD" id="cd06464">
    <property type="entry name" value="ACD_sHsps-like"/>
    <property type="match status" value="1"/>
</dbReference>
<dbReference type="EMBL" id="CP018477">
    <property type="protein sequence ID" value="ASV73827.1"/>
    <property type="molecule type" value="Genomic_DNA"/>
</dbReference>
<keyword evidence="5" id="KW-1185">Reference proteome</keyword>
<dbReference type="AlphaFoldDB" id="A0A286RD21"/>
<dbReference type="KEGG" id="ttf:THTE_1225"/>
<dbReference type="InterPro" id="IPR008978">
    <property type="entry name" value="HSP20-like_chaperone"/>
</dbReference>
<evidence type="ECO:0000256" key="2">
    <source>
        <dbReference type="RuleBase" id="RU003616"/>
    </source>
</evidence>
<evidence type="ECO:0000313" key="5">
    <source>
        <dbReference type="Proteomes" id="UP000215086"/>
    </source>
</evidence>
<dbReference type="Gene3D" id="2.60.40.790">
    <property type="match status" value="1"/>
</dbReference>
<sequence length="131" mass="14399">MRHQHGGKRAAQAAPEHLRGDRFYSPAVDIVEKSDEILLIADVPGAKPEDIDVQFEDGTLTLHARVAPRYGEGVEFLRQEYGVGDFLRVFHVSEAIDAAKISAEYANGVLTLHLPKSAGLRPRKIEVAVKS</sequence>
<dbReference type="Pfam" id="PF00011">
    <property type="entry name" value="HSP20"/>
    <property type="match status" value="1"/>
</dbReference>
<dbReference type="OrthoDB" id="9792695at2"/>
<dbReference type="Proteomes" id="UP000215086">
    <property type="component" value="Chromosome"/>
</dbReference>
<dbReference type="SUPFAM" id="SSF49764">
    <property type="entry name" value="HSP20-like chaperones"/>
    <property type="match status" value="1"/>
</dbReference>